<evidence type="ECO:0000256" key="1">
    <source>
        <dbReference type="ARBA" id="ARBA00001971"/>
    </source>
</evidence>
<dbReference type="Proteomes" id="UP000813461">
    <property type="component" value="Unassembled WGS sequence"/>
</dbReference>
<dbReference type="PROSITE" id="PS00086">
    <property type="entry name" value="CYTOCHROME_P450"/>
    <property type="match status" value="1"/>
</dbReference>
<evidence type="ECO:0000256" key="4">
    <source>
        <dbReference type="ARBA" id="ARBA00023002"/>
    </source>
</evidence>
<evidence type="ECO:0000313" key="10">
    <source>
        <dbReference type="Proteomes" id="UP000813461"/>
    </source>
</evidence>
<dbReference type="PRINTS" id="PR00385">
    <property type="entry name" value="P450"/>
</dbReference>
<feature type="binding site" description="axial binding residue" evidence="6">
    <location>
        <position position="424"/>
    </location>
    <ligand>
        <name>heme</name>
        <dbReference type="ChEBI" id="CHEBI:30413"/>
    </ligand>
    <ligandPart>
        <name>Fe</name>
        <dbReference type="ChEBI" id="CHEBI:18248"/>
    </ligandPart>
</feature>
<proteinExistence type="inferred from homology"/>
<dbReference type="PANTHER" id="PTHR24305:SF96">
    <property type="entry name" value="CYTOCHROME P450 MONOOXYGENASE STCB-RELATED"/>
    <property type="match status" value="1"/>
</dbReference>
<dbReference type="InterPro" id="IPR017972">
    <property type="entry name" value="Cyt_P450_CS"/>
</dbReference>
<dbReference type="InterPro" id="IPR001128">
    <property type="entry name" value="Cyt_P450"/>
</dbReference>
<dbReference type="PRINTS" id="PR00463">
    <property type="entry name" value="EP450I"/>
</dbReference>
<evidence type="ECO:0000256" key="3">
    <source>
        <dbReference type="ARBA" id="ARBA00022723"/>
    </source>
</evidence>
<dbReference type="GO" id="GO:0005506">
    <property type="term" value="F:iron ion binding"/>
    <property type="evidence" value="ECO:0007669"/>
    <property type="project" value="InterPro"/>
</dbReference>
<name>A0A8K0R6H2_9PLEO</name>
<dbReference type="Pfam" id="PF00067">
    <property type="entry name" value="p450"/>
    <property type="match status" value="1"/>
</dbReference>
<evidence type="ECO:0000256" key="8">
    <source>
        <dbReference type="SAM" id="SignalP"/>
    </source>
</evidence>
<evidence type="ECO:0000256" key="6">
    <source>
        <dbReference type="PIRSR" id="PIRSR602401-1"/>
    </source>
</evidence>
<dbReference type="GO" id="GO:0020037">
    <property type="term" value="F:heme binding"/>
    <property type="evidence" value="ECO:0007669"/>
    <property type="project" value="InterPro"/>
</dbReference>
<dbReference type="InterPro" id="IPR036396">
    <property type="entry name" value="Cyt_P450_sf"/>
</dbReference>
<feature type="chain" id="PRO_5035461883" evidence="8">
    <location>
        <begin position="19"/>
        <end position="481"/>
    </location>
</feature>
<organism evidence="9 10">
    <name type="scientific">Paraphoma chrysanthemicola</name>
    <dbReference type="NCBI Taxonomy" id="798071"/>
    <lineage>
        <taxon>Eukaryota</taxon>
        <taxon>Fungi</taxon>
        <taxon>Dikarya</taxon>
        <taxon>Ascomycota</taxon>
        <taxon>Pezizomycotina</taxon>
        <taxon>Dothideomycetes</taxon>
        <taxon>Pleosporomycetidae</taxon>
        <taxon>Pleosporales</taxon>
        <taxon>Pleosporineae</taxon>
        <taxon>Phaeosphaeriaceae</taxon>
        <taxon>Paraphoma</taxon>
    </lineage>
</organism>
<dbReference type="AlphaFoldDB" id="A0A8K0R6H2"/>
<dbReference type="OrthoDB" id="1470350at2759"/>
<keyword evidence="6 7" id="KW-0349">Heme</keyword>
<keyword evidence="10" id="KW-1185">Reference proteome</keyword>
<evidence type="ECO:0000256" key="5">
    <source>
        <dbReference type="ARBA" id="ARBA00023004"/>
    </source>
</evidence>
<keyword evidence="3 6" id="KW-0479">Metal-binding</keyword>
<accession>A0A8K0R6H2</accession>
<evidence type="ECO:0000256" key="7">
    <source>
        <dbReference type="RuleBase" id="RU000461"/>
    </source>
</evidence>
<keyword evidence="5 6" id="KW-0408">Iron</keyword>
<feature type="signal peptide" evidence="8">
    <location>
        <begin position="1"/>
        <end position="18"/>
    </location>
</feature>
<comment type="caution">
    <text evidence="9">The sequence shown here is derived from an EMBL/GenBank/DDBJ whole genome shotgun (WGS) entry which is preliminary data.</text>
</comment>
<keyword evidence="7" id="KW-0503">Monooxygenase</keyword>
<dbReference type="InterPro" id="IPR050121">
    <property type="entry name" value="Cytochrome_P450_monoxygenase"/>
</dbReference>
<sequence length="481" mass="54897">MHLIFLPLLLAGLWLVTCLIQGIRNPIVHVPGPWYARWTRLPAIWYWLTGQHTQHVQRLHEKYGMSSQAIPYEVDFASIAGAKRIHSFTRPFPKVRLYETFESGGPNVFSTRDVDLHARWRRLLAGAMSEQSLKTMEQVIQERISFAIEKLGQIMKENGAANIFDWWLYMATDVINELTFGDSMRMLEQGEHNQYFLDLLSLAAISYLPIIFPNLVKFLSYLPLKLNREVAATRERLGLQAENSLARYEQYVASTPHNRKPTLFDKLVSATGETLNRDELKSTAVMYGIAGSDPVAATLTYLVWAVCRNPGIQAKLVQELAGLPENYRYEDLKQLPYLNQVIKETMRVYSPAPACLKRQVHAEGAEIDGYWIPGGTEVQTQAYSMHRNPAIFPDPERFDPSRWETPTKDMNDAWMPFGGGSRVCLGLNLAKYMIRSATAKFFRAFPNARVSTRDGFSDDDMEMVIYAVMYPKKHLCLIEAS</sequence>
<gene>
    <name evidence="9" type="ORF">FB567DRAFT_494118</name>
</gene>
<keyword evidence="8" id="KW-0732">Signal</keyword>
<dbReference type="SUPFAM" id="SSF48264">
    <property type="entry name" value="Cytochrome P450"/>
    <property type="match status" value="1"/>
</dbReference>
<evidence type="ECO:0000313" key="9">
    <source>
        <dbReference type="EMBL" id="KAH7088039.1"/>
    </source>
</evidence>
<dbReference type="EMBL" id="JAGMVJ010000008">
    <property type="protein sequence ID" value="KAH7088039.1"/>
    <property type="molecule type" value="Genomic_DNA"/>
</dbReference>
<comment type="similarity">
    <text evidence="2 7">Belongs to the cytochrome P450 family.</text>
</comment>
<keyword evidence="4 7" id="KW-0560">Oxidoreductase</keyword>
<protein>
    <submittedName>
        <fullName evidence="9">Cytochrome P450</fullName>
    </submittedName>
</protein>
<evidence type="ECO:0000256" key="2">
    <source>
        <dbReference type="ARBA" id="ARBA00010617"/>
    </source>
</evidence>
<reference evidence="9" key="1">
    <citation type="journal article" date="2021" name="Nat. Commun.">
        <title>Genetic determinants of endophytism in the Arabidopsis root mycobiome.</title>
        <authorList>
            <person name="Mesny F."/>
            <person name="Miyauchi S."/>
            <person name="Thiergart T."/>
            <person name="Pickel B."/>
            <person name="Atanasova L."/>
            <person name="Karlsson M."/>
            <person name="Huettel B."/>
            <person name="Barry K.W."/>
            <person name="Haridas S."/>
            <person name="Chen C."/>
            <person name="Bauer D."/>
            <person name="Andreopoulos W."/>
            <person name="Pangilinan J."/>
            <person name="LaButti K."/>
            <person name="Riley R."/>
            <person name="Lipzen A."/>
            <person name="Clum A."/>
            <person name="Drula E."/>
            <person name="Henrissat B."/>
            <person name="Kohler A."/>
            <person name="Grigoriev I.V."/>
            <person name="Martin F.M."/>
            <person name="Hacquard S."/>
        </authorList>
    </citation>
    <scope>NUCLEOTIDE SEQUENCE</scope>
    <source>
        <strain evidence="9">MPI-SDFR-AT-0120</strain>
    </source>
</reference>
<dbReference type="GO" id="GO:0016705">
    <property type="term" value="F:oxidoreductase activity, acting on paired donors, with incorporation or reduction of molecular oxygen"/>
    <property type="evidence" value="ECO:0007669"/>
    <property type="project" value="InterPro"/>
</dbReference>
<dbReference type="Gene3D" id="1.10.630.10">
    <property type="entry name" value="Cytochrome P450"/>
    <property type="match status" value="1"/>
</dbReference>
<comment type="cofactor">
    <cofactor evidence="1 6">
        <name>heme</name>
        <dbReference type="ChEBI" id="CHEBI:30413"/>
    </cofactor>
</comment>
<dbReference type="GO" id="GO:0004497">
    <property type="term" value="F:monooxygenase activity"/>
    <property type="evidence" value="ECO:0007669"/>
    <property type="project" value="UniProtKB-KW"/>
</dbReference>
<dbReference type="PANTHER" id="PTHR24305">
    <property type="entry name" value="CYTOCHROME P450"/>
    <property type="match status" value="1"/>
</dbReference>
<dbReference type="InterPro" id="IPR002401">
    <property type="entry name" value="Cyt_P450_E_grp-I"/>
</dbReference>